<evidence type="ECO:0000313" key="3">
    <source>
        <dbReference type="EMBL" id="CAL1129453.1"/>
    </source>
</evidence>
<dbReference type="AlphaFoldDB" id="A0A9P1BMJ5"/>
<evidence type="ECO:0000313" key="2">
    <source>
        <dbReference type="EMBL" id="CAI3976078.1"/>
    </source>
</evidence>
<sequence>MNQNSDEWNRGSHGRRGCFFHCAVAAADHLGGRWWDTDGSWCKSVFHRGTAAADVWNREVSMLEEAELGIPSDGHVCINEAKHRVASLDLGRFNEMMPVVQLLSTVDQCGQEFVSMDGVAKFIDSQCQNSPDRPRLAAMITLDGKWSVAVRGANSPHLLHFDPHVADNAHLDQSLVAVLKDGADLVQIMTQRGAYFPESRGAVSPGVYSFRLPDDHSQDASGSCAWCSTSEAYPRDPSSHAGQDDLMISHGPEPEVDSDEASTDACDVQAPASWWSSSKNRGKVKSEPLSTPAKPRSTIEVVKRELSPLTPSPVTCKSRRTAPNSKKWLSERAKEGKVVADQAGLDYNKHFQVVHRGSFEAGHWQDFLASLAGAQVSRCERCAQLCIDFKLSCAAYAAGPSVMTDGEIVLVSDDDQDMALEPRQLFPSSAPRPRAGRPSRADQRPNLTEWISQKRPGQYIIHSLDGQVPVSCRLCGVTFNAHRTGSPWYIERHEQEDSRHRRAAEGLPPQEEDAPLRVCEGIGLMDPGSGLQHLKASVMMHIQNGHMATIKCAVHKVHFFVDAQGHVRMQSKKCQEDRSLVPAGKTVCRTCEAHSRKQELVRSLELVGLMHMRLQGRDADATKMVANMQASDWCQVLRLDLTQLESMCFKDLLSKCRQLFLSIPAGNRTQPLQDFIDTRISWVSPGYNPAVLVKTPEQRQMVLDFAKCILSSESGGQRNPGQNQTSPQSMKLAKLVANGALSGQGVLEFLLSAAVEKADKERRGCKRVNATATMQGNQDTLAQVAWSLGQAVNQGAVREIFGLNLKAVKTDLRSEIVPTPYCAEQEVLVKNFKLAIGHLNAVNQQTYMIAVDETVYSKTFEAARSSVVFVV</sequence>
<reference evidence="2" key="1">
    <citation type="submission" date="2022-10" db="EMBL/GenBank/DDBJ databases">
        <authorList>
            <person name="Chen Y."/>
            <person name="Dougan E. K."/>
            <person name="Chan C."/>
            <person name="Rhodes N."/>
            <person name="Thang M."/>
        </authorList>
    </citation>
    <scope>NUCLEOTIDE SEQUENCE</scope>
</reference>
<dbReference type="EMBL" id="CAMXCT030000243">
    <property type="protein sequence ID" value="CAL4763390.1"/>
    <property type="molecule type" value="Genomic_DNA"/>
</dbReference>
<dbReference type="Proteomes" id="UP001152797">
    <property type="component" value="Unassembled WGS sequence"/>
</dbReference>
<protein>
    <submittedName>
        <fullName evidence="2">Uncharacterized protein</fullName>
    </submittedName>
</protein>
<evidence type="ECO:0000313" key="4">
    <source>
        <dbReference type="Proteomes" id="UP001152797"/>
    </source>
</evidence>
<dbReference type="EMBL" id="CAMXCT010000243">
    <property type="protein sequence ID" value="CAI3976078.1"/>
    <property type="molecule type" value="Genomic_DNA"/>
</dbReference>
<gene>
    <name evidence="2" type="ORF">C1SCF055_LOCUS4334</name>
</gene>
<comment type="caution">
    <text evidence="2">The sequence shown here is derived from an EMBL/GenBank/DDBJ whole genome shotgun (WGS) entry which is preliminary data.</text>
</comment>
<evidence type="ECO:0000256" key="1">
    <source>
        <dbReference type="SAM" id="MobiDB-lite"/>
    </source>
</evidence>
<feature type="compositionally biased region" description="Low complexity" evidence="1">
    <location>
        <begin position="427"/>
        <end position="438"/>
    </location>
</feature>
<accession>A0A9P1BMJ5</accession>
<keyword evidence="4" id="KW-1185">Reference proteome</keyword>
<feature type="region of interest" description="Disordered" evidence="1">
    <location>
        <begin position="232"/>
        <end position="297"/>
    </location>
</feature>
<feature type="region of interest" description="Disordered" evidence="1">
    <location>
        <begin position="422"/>
        <end position="449"/>
    </location>
</feature>
<organism evidence="2">
    <name type="scientific">Cladocopium goreaui</name>
    <dbReference type="NCBI Taxonomy" id="2562237"/>
    <lineage>
        <taxon>Eukaryota</taxon>
        <taxon>Sar</taxon>
        <taxon>Alveolata</taxon>
        <taxon>Dinophyceae</taxon>
        <taxon>Suessiales</taxon>
        <taxon>Symbiodiniaceae</taxon>
        <taxon>Cladocopium</taxon>
    </lineage>
</organism>
<dbReference type="EMBL" id="CAMXCT020000243">
    <property type="protein sequence ID" value="CAL1129453.1"/>
    <property type="molecule type" value="Genomic_DNA"/>
</dbReference>
<reference evidence="3" key="2">
    <citation type="submission" date="2024-04" db="EMBL/GenBank/DDBJ databases">
        <authorList>
            <person name="Chen Y."/>
            <person name="Shah S."/>
            <person name="Dougan E. K."/>
            <person name="Thang M."/>
            <person name="Chan C."/>
        </authorList>
    </citation>
    <scope>NUCLEOTIDE SEQUENCE [LARGE SCALE GENOMIC DNA]</scope>
</reference>
<name>A0A9P1BMJ5_9DINO</name>
<proteinExistence type="predicted"/>